<dbReference type="Proteomes" id="UP000002316">
    <property type="component" value="Chromosome 10"/>
</dbReference>
<accession>D0A3E3</accession>
<dbReference type="KEGG" id="tbg:TbgDal_X8770"/>
<organism evidence="2 3">
    <name type="scientific">Trypanosoma brucei gambiense (strain MHOM/CI/86/DAL972)</name>
    <dbReference type="NCBI Taxonomy" id="679716"/>
    <lineage>
        <taxon>Eukaryota</taxon>
        <taxon>Discoba</taxon>
        <taxon>Euglenozoa</taxon>
        <taxon>Kinetoplastea</taxon>
        <taxon>Metakinetoplastina</taxon>
        <taxon>Trypanosomatida</taxon>
        <taxon>Trypanosomatidae</taxon>
        <taxon>Trypanosoma</taxon>
    </lineage>
</organism>
<feature type="region of interest" description="Disordered" evidence="1">
    <location>
        <begin position="67"/>
        <end position="111"/>
    </location>
</feature>
<name>D0A3E3_TRYB9</name>
<gene>
    <name evidence="2" type="ORF">TbgDal_X8770</name>
</gene>
<evidence type="ECO:0000313" key="3">
    <source>
        <dbReference type="Proteomes" id="UP000002316"/>
    </source>
</evidence>
<dbReference type="EMBL" id="FN554973">
    <property type="protein sequence ID" value="CBH15787.1"/>
    <property type="molecule type" value="Genomic_DNA"/>
</dbReference>
<evidence type="ECO:0000313" key="2">
    <source>
        <dbReference type="EMBL" id="CBH15787.1"/>
    </source>
</evidence>
<proteinExistence type="predicted"/>
<protein>
    <submittedName>
        <fullName evidence="2">Uncharacterized protein</fullName>
    </submittedName>
</protein>
<sequence>MVETGCRHISGDEPCKARGLREIKIAKPKRAHRNNAIWRWVVRNLETKSGRISRLEFDTVLTPSSLKLDRSTRQTTVSREASGELPFRDEQREARKHAERSNDGTTGNGES</sequence>
<dbReference type="RefSeq" id="XP_011778051.1">
    <property type="nucleotide sequence ID" value="XM_011779749.1"/>
</dbReference>
<dbReference type="GeneID" id="23865996"/>
<evidence type="ECO:0000256" key="1">
    <source>
        <dbReference type="SAM" id="MobiDB-lite"/>
    </source>
</evidence>
<reference evidence="3" key="1">
    <citation type="journal article" date="2010" name="PLoS Negl. Trop. Dis.">
        <title>The genome sequence of Trypanosoma brucei gambiense, causative agent of chronic human african trypanosomiasis.</title>
        <authorList>
            <person name="Jackson A.P."/>
            <person name="Sanders M."/>
            <person name="Berry A."/>
            <person name="McQuillan J."/>
            <person name="Aslett M.A."/>
            <person name="Quail M.A."/>
            <person name="Chukualim B."/>
            <person name="Capewell P."/>
            <person name="MacLeod A."/>
            <person name="Melville S.E."/>
            <person name="Gibson W."/>
            <person name="Barry J.D."/>
            <person name="Berriman M."/>
            <person name="Hertz-Fowler C."/>
        </authorList>
    </citation>
    <scope>NUCLEOTIDE SEQUENCE [LARGE SCALE GENOMIC DNA]</scope>
    <source>
        <strain evidence="3">MHOM/CI/86/DAL972</strain>
    </source>
</reference>
<dbReference type="AlphaFoldDB" id="D0A3E3"/>